<dbReference type="RefSeq" id="WP_188582820.1">
    <property type="nucleotide sequence ID" value="NZ_BMDZ01000108.1"/>
</dbReference>
<comment type="caution">
    <text evidence="3">The sequence shown here is derived from an EMBL/GenBank/DDBJ whole genome shotgun (WGS) entry which is preliminary data.</text>
</comment>
<dbReference type="PANTHER" id="PTHR38588">
    <property type="entry name" value="BLL0334 PROTEIN"/>
    <property type="match status" value="1"/>
</dbReference>
<dbReference type="InterPro" id="IPR010419">
    <property type="entry name" value="CO_DH_gsu"/>
</dbReference>
<evidence type="ECO:0000313" key="4">
    <source>
        <dbReference type="Proteomes" id="UP000603352"/>
    </source>
</evidence>
<proteinExistence type="predicted"/>
<evidence type="ECO:0000256" key="2">
    <source>
        <dbReference type="SAM" id="Phobius"/>
    </source>
</evidence>
<dbReference type="Gene3D" id="3.30.530.20">
    <property type="match status" value="1"/>
</dbReference>
<keyword evidence="4" id="KW-1185">Reference proteome</keyword>
<sequence>MELSGEYRIPAAPETVWSKLVDPAALKDCIPGCQSVEQTGDNQYAAVVTSKIGPVKATFNGQVTLLDLDPPHSYKIAGEGKGGAAGFGKGTADVTLAPDGEGGTILTYKADAQVGGKMAQLGARLIQGTVQKLADEFFANFARLAAEAEAAGTANAAASAPAPEPVAAAPANRPVVPDHGAPVSPAAAGMSAAVSPAAAAMGLSGSHAPHDDHGTHGHGDHGHDQGHDGHGHGDDAHGHGHGKGANPFVWLGALVVVSLVLVLVFG</sequence>
<dbReference type="PANTHER" id="PTHR38588:SF1">
    <property type="entry name" value="BLL0334 PROTEIN"/>
    <property type="match status" value="1"/>
</dbReference>
<organism evidence="3 4">
    <name type="scientific">Tistrella bauzanensis</name>
    <dbReference type="NCBI Taxonomy" id="657419"/>
    <lineage>
        <taxon>Bacteria</taxon>
        <taxon>Pseudomonadati</taxon>
        <taxon>Pseudomonadota</taxon>
        <taxon>Alphaproteobacteria</taxon>
        <taxon>Geminicoccales</taxon>
        <taxon>Geminicoccaceae</taxon>
        <taxon>Tistrella</taxon>
    </lineage>
</organism>
<feature type="region of interest" description="Disordered" evidence="1">
    <location>
        <begin position="164"/>
        <end position="188"/>
    </location>
</feature>
<evidence type="ECO:0000313" key="3">
    <source>
        <dbReference type="EMBL" id="GGB61930.1"/>
    </source>
</evidence>
<keyword evidence="2" id="KW-1133">Transmembrane helix</keyword>
<feature type="compositionally biased region" description="Basic and acidic residues" evidence="1">
    <location>
        <begin position="208"/>
        <end position="238"/>
    </location>
</feature>
<reference evidence="4" key="1">
    <citation type="journal article" date="2019" name="Int. J. Syst. Evol. Microbiol.">
        <title>The Global Catalogue of Microorganisms (GCM) 10K type strain sequencing project: providing services to taxonomists for standard genome sequencing and annotation.</title>
        <authorList>
            <consortium name="The Broad Institute Genomics Platform"/>
            <consortium name="The Broad Institute Genome Sequencing Center for Infectious Disease"/>
            <person name="Wu L."/>
            <person name="Ma J."/>
        </authorList>
    </citation>
    <scope>NUCLEOTIDE SEQUENCE [LARGE SCALE GENOMIC DNA]</scope>
    <source>
        <strain evidence="4">CGMCC 1.10188</strain>
    </source>
</reference>
<feature type="region of interest" description="Disordered" evidence="1">
    <location>
        <begin position="200"/>
        <end position="240"/>
    </location>
</feature>
<dbReference type="CDD" id="cd05018">
    <property type="entry name" value="CoxG"/>
    <property type="match status" value="1"/>
</dbReference>
<gene>
    <name evidence="3" type="ORF">GCM10011505_48200</name>
</gene>
<dbReference type="SUPFAM" id="SSF55961">
    <property type="entry name" value="Bet v1-like"/>
    <property type="match status" value="1"/>
</dbReference>
<name>A0ABQ1J7P8_9PROT</name>
<protein>
    <recommendedName>
        <fullName evidence="5">Carbon monoxide dehydrogenase</fullName>
    </recommendedName>
</protein>
<evidence type="ECO:0000256" key="1">
    <source>
        <dbReference type="SAM" id="MobiDB-lite"/>
    </source>
</evidence>
<feature type="transmembrane region" description="Helical" evidence="2">
    <location>
        <begin position="248"/>
        <end position="265"/>
    </location>
</feature>
<evidence type="ECO:0008006" key="5">
    <source>
        <dbReference type="Google" id="ProtNLM"/>
    </source>
</evidence>
<dbReference type="InterPro" id="IPR023393">
    <property type="entry name" value="START-like_dom_sf"/>
</dbReference>
<dbReference type="EMBL" id="BMDZ01000108">
    <property type="protein sequence ID" value="GGB61930.1"/>
    <property type="molecule type" value="Genomic_DNA"/>
</dbReference>
<keyword evidence="2" id="KW-0472">Membrane</keyword>
<dbReference type="Proteomes" id="UP000603352">
    <property type="component" value="Unassembled WGS sequence"/>
</dbReference>
<accession>A0ABQ1J7P8</accession>
<dbReference type="Pfam" id="PF06240">
    <property type="entry name" value="COXG"/>
    <property type="match status" value="1"/>
</dbReference>
<keyword evidence="2" id="KW-0812">Transmembrane</keyword>